<keyword evidence="6" id="KW-1185">Reference proteome</keyword>
<dbReference type="EMBL" id="JACJTQ010000012">
    <property type="protein sequence ID" value="MBD2692079.1"/>
    <property type="molecule type" value="Genomic_DNA"/>
</dbReference>
<feature type="domain" description="Calx-beta" evidence="4">
    <location>
        <begin position="475"/>
        <end position="573"/>
    </location>
</feature>
<dbReference type="InterPro" id="IPR003644">
    <property type="entry name" value="Calx_beta"/>
</dbReference>
<protein>
    <submittedName>
        <fullName evidence="5">SBBP repeat-containing protein</fullName>
    </submittedName>
</protein>
<name>A0ABR8J169_9NOST</name>
<evidence type="ECO:0000313" key="5">
    <source>
        <dbReference type="EMBL" id="MBD2692079.1"/>
    </source>
</evidence>
<evidence type="ECO:0000256" key="2">
    <source>
        <dbReference type="ARBA" id="ARBA00022737"/>
    </source>
</evidence>
<proteinExistence type="predicted"/>
<evidence type="ECO:0000256" key="1">
    <source>
        <dbReference type="ARBA" id="ARBA00022729"/>
    </source>
</evidence>
<dbReference type="InterPro" id="IPR011049">
    <property type="entry name" value="Serralysin-like_metalloprot_C"/>
</dbReference>
<sequence>MLINQDLNNQDHMNPLSGLGNHNLGNPIQPDWIGFGSQKLFTLADERLISRRENYTDSIPVLTYTPESVFRTVNIVNQAIDTFPNLTEQWKRQLGTSNNDYTYDVANDQNGNIYLTGSTEGNLGGTNVGGYDAWVAKYNSSGTLQWKKQLGTVNNDEAYNIAIDSNSNVYLTGYTTGNLSGTNVGEYDAWVAKYDTSGTLQWKQQIGTPSYDSSMGIAIDSNSNFYLTGYTYGNLGGTNAGSYDAWVAKYNSSGTLQWKQQLGTSGDDSTYGIAVDVNSNIYLTGYTQGNLGGTNAGDYDAWVAKYNNSGTLQWKQQLGSDSFDAAYDLDLDSSGNIYLTGETYGNLGGTNAGIDDAWIAKYSNSGTLQWKEQLGTPSYDYSNDIAIDNSGYIYITGSTNGNLGDTSFGNYDGWIARYDSSGTLLGKEQIGTADSDGSSAITIDANNNIYLTGVTYGDFGGTNAGVWDAWLLKYQNASILPTITINATDANAAETNTGITANPGKFTITRTGSTASALTVNYTVAGTATKGTDYNNLTGSVVFAAGASTAFININPINDALVETNETVILNLSANNAYTLGTNKAATVIIADNDNLTKPTITINATDANAAETNTGITANPGKFTITRTGSTTSALTVNYTVAGTATKGTDYNNLTGNVVFAAGASTAVININPINDSFVETNETVILTLAANNAYTLGTNKAATVIIADNDNPTKPTITINATDANAAETNTGITANPGKFTITRTGSTTSALTVNYTVAGTATKGTDYNNLTGNVVFAAGASTAVININPINDSLVETNETVILTLAANNAYTLGTNKAATVIIADNDNPTKPTITINATDANAAETNTGITANPGKFTITRTGSTTSALTVNYTVAGTATKGTDYNNLTGSVVFAAGASTAAININPINDSFVETNETVILTLATNNAYTLGTSKAATVTIADNDTVSDYTFIYGDNNNNFLNLSIAPYDKYHIYGFGGDDKIWGSYQNDIIEGGDGNDILGGYRGNDIIEGGSGNDTIVGYRYSDLDGSGDGEIDTLTGGTGADLYILTYRAIGGLYVPYRTGVNDDNKDYALITDFTIAEGDLIQLRQPSNGIVSSYAYEITASPAGLPTGTAIYAGRSGDLGLIAIVQGDALPYGLYTANNSNNSPAPAGITYTQTPYSDF</sequence>
<dbReference type="Proteomes" id="UP000660381">
    <property type="component" value="Unassembled WGS sequence"/>
</dbReference>
<dbReference type="InterPro" id="IPR001343">
    <property type="entry name" value="Hemolysn_Ca-bd"/>
</dbReference>
<dbReference type="PRINTS" id="PR00313">
    <property type="entry name" value="CABNDNGRPT"/>
</dbReference>
<dbReference type="InterPro" id="IPR038081">
    <property type="entry name" value="CalX-like_sf"/>
</dbReference>
<dbReference type="InterPro" id="IPR052918">
    <property type="entry name" value="Motility_Chemotaxis_Reg"/>
</dbReference>
<feature type="domain" description="Calx-beta" evidence="4">
    <location>
        <begin position="822"/>
        <end position="927"/>
    </location>
</feature>
<evidence type="ECO:0000256" key="3">
    <source>
        <dbReference type="ARBA" id="ARBA00022837"/>
    </source>
</evidence>
<keyword evidence="2" id="KW-0677">Repeat</keyword>
<reference evidence="5 6" key="1">
    <citation type="journal article" date="2020" name="ISME J.">
        <title>Comparative genomics reveals insights into cyanobacterial evolution and habitat adaptation.</title>
        <authorList>
            <person name="Chen M.Y."/>
            <person name="Teng W.K."/>
            <person name="Zhao L."/>
            <person name="Hu C.X."/>
            <person name="Zhou Y.K."/>
            <person name="Han B.P."/>
            <person name="Song L.R."/>
            <person name="Shu W.S."/>
        </authorList>
    </citation>
    <scope>NUCLEOTIDE SEQUENCE [LARGE SCALE GENOMIC DNA]</scope>
    <source>
        <strain evidence="5 6">FACHB-362</strain>
    </source>
</reference>
<dbReference type="RefSeq" id="WP_190906506.1">
    <property type="nucleotide sequence ID" value="NZ_JACJTQ010000012.1"/>
</dbReference>
<dbReference type="Pfam" id="PF06739">
    <property type="entry name" value="SBBP"/>
    <property type="match status" value="6"/>
</dbReference>
<gene>
    <name evidence="5" type="ORF">H6G68_09970</name>
</gene>
<dbReference type="Gene3D" id="2.60.40.2030">
    <property type="match status" value="4"/>
</dbReference>
<dbReference type="PROSITE" id="PS00330">
    <property type="entry name" value="HEMOLYSIN_CALCIUM"/>
    <property type="match status" value="1"/>
</dbReference>
<dbReference type="Pfam" id="PF00353">
    <property type="entry name" value="HemolysinCabind"/>
    <property type="match status" value="1"/>
</dbReference>
<dbReference type="SUPFAM" id="SSF63829">
    <property type="entry name" value="Calcium-dependent phosphotriesterase"/>
    <property type="match status" value="1"/>
</dbReference>
<dbReference type="SMART" id="SM00237">
    <property type="entry name" value="Calx_beta"/>
    <property type="match status" value="4"/>
</dbReference>
<keyword evidence="3" id="KW-0106">Calcium</keyword>
<dbReference type="InterPro" id="IPR018511">
    <property type="entry name" value="Hemolysin-typ_Ca-bd_CS"/>
</dbReference>
<dbReference type="SUPFAM" id="SSF51120">
    <property type="entry name" value="beta-Roll"/>
    <property type="match status" value="1"/>
</dbReference>
<accession>A0ABR8J169</accession>
<feature type="domain" description="Calx-beta" evidence="4">
    <location>
        <begin position="704"/>
        <end position="809"/>
    </location>
</feature>
<dbReference type="PANTHER" id="PTHR35580:SF1">
    <property type="entry name" value="PHYTASE-LIKE DOMAIN-CONTAINING PROTEIN"/>
    <property type="match status" value="1"/>
</dbReference>
<dbReference type="InterPro" id="IPR010620">
    <property type="entry name" value="SBBP_repeat"/>
</dbReference>
<dbReference type="SUPFAM" id="SSF141072">
    <property type="entry name" value="CalX-like"/>
    <property type="match status" value="4"/>
</dbReference>
<dbReference type="PANTHER" id="PTHR35580">
    <property type="entry name" value="CELL SURFACE GLYCOPROTEIN (S-LAYER PROTEIN)-LIKE PROTEIN"/>
    <property type="match status" value="1"/>
</dbReference>
<organism evidence="5 6">
    <name type="scientific">Anabaena catenula FACHB-362</name>
    <dbReference type="NCBI Taxonomy" id="2692877"/>
    <lineage>
        <taxon>Bacteria</taxon>
        <taxon>Bacillati</taxon>
        <taxon>Cyanobacteriota</taxon>
        <taxon>Cyanophyceae</taxon>
        <taxon>Nostocales</taxon>
        <taxon>Nostocaceae</taxon>
        <taxon>Anabaena</taxon>
    </lineage>
</organism>
<evidence type="ECO:0000313" key="6">
    <source>
        <dbReference type="Proteomes" id="UP000660381"/>
    </source>
</evidence>
<evidence type="ECO:0000259" key="4">
    <source>
        <dbReference type="SMART" id="SM00237"/>
    </source>
</evidence>
<keyword evidence="1" id="KW-0732">Signal</keyword>
<feature type="domain" description="Calx-beta" evidence="4">
    <location>
        <begin position="586"/>
        <end position="691"/>
    </location>
</feature>
<comment type="caution">
    <text evidence="5">The sequence shown here is derived from an EMBL/GenBank/DDBJ whole genome shotgun (WGS) entry which is preliminary data.</text>
</comment>
<dbReference type="Pfam" id="PF03160">
    <property type="entry name" value="Calx-beta"/>
    <property type="match status" value="4"/>
</dbReference>